<evidence type="ECO:0000313" key="1">
    <source>
        <dbReference type="EMBL" id="BAI81782.1"/>
    </source>
</evidence>
<dbReference type="Proteomes" id="UP000001520">
    <property type="component" value="Plasmid megaplasmid pDF308"/>
</dbReference>
<dbReference type="RefSeq" id="WP_013009002.1">
    <property type="nucleotide sequence ID" value="NC_013940.1"/>
</dbReference>
<gene>
    <name evidence="1" type="ordered locus">DEFDS_P161</name>
</gene>
<name>D3PEZ0_DEFDS</name>
<evidence type="ECO:0008006" key="3">
    <source>
        <dbReference type="Google" id="ProtNLM"/>
    </source>
</evidence>
<dbReference type="KEGG" id="ddf:DEFDS_P161"/>
<protein>
    <recommendedName>
        <fullName evidence="3">Competence protein ComFB</fullName>
    </recommendedName>
</protein>
<reference evidence="1 2" key="1">
    <citation type="journal article" date="2010" name="DNA Res.">
        <title>Bacterial lifestyle in a deep-sea hydrothermal vent chimney revealed by the genome sequence of the thermophilic bacterium Deferribacter desulfuricans SSM1.</title>
        <authorList>
            <person name="Takaki Y."/>
            <person name="Shimamura S."/>
            <person name="Nakagawa S."/>
            <person name="Fukuhara Y."/>
            <person name="Horikawa H."/>
            <person name="Ankai A."/>
            <person name="Harada T."/>
            <person name="Hosoyama A."/>
            <person name="Oguchi A."/>
            <person name="Fukui S."/>
            <person name="Fujita N."/>
            <person name="Takami H."/>
            <person name="Takai K."/>
        </authorList>
    </citation>
    <scope>NUCLEOTIDE SEQUENCE [LARGE SCALE GENOMIC DNA]</scope>
    <source>
        <strain evidence="2">DSM 14783 / JCM 11476 / NBRC 101012 / SSM1</strain>
        <plasmid evidence="2">Plasmid megaplasmid pDF308</plasmid>
    </source>
</reference>
<evidence type="ECO:0000313" key="2">
    <source>
        <dbReference type="Proteomes" id="UP000001520"/>
    </source>
</evidence>
<dbReference type="HOGENOM" id="CLU_170941_1_0_0"/>
<proteinExistence type="predicted"/>
<dbReference type="OrthoDB" id="5616024at2"/>
<dbReference type="eggNOG" id="ENOG5033AX6">
    <property type="taxonomic scope" value="Bacteria"/>
</dbReference>
<sequence length="92" mass="10607">MPKINIHDIELLQNVNEKRVWNLITVFYEYHSEFCTCRDCVLDVVAITLNSIPPHYQVSEDPTPAIKKISDEEILKVIKKAALKVAENPHHV</sequence>
<dbReference type="EMBL" id="AP011530">
    <property type="protein sequence ID" value="BAI81782.1"/>
    <property type="molecule type" value="Genomic_DNA"/>
</dbReference>
<dbReference type="InterPro" id="IPR019657">
    <property type="entry name" value="ComFB"/>
</dbReference>
<keyword evidence="2" id="KW-1185">Reference proteome</keyword>
<keyword evidence="1" id="KW-0614">Plasmid</keyword>
<organism evidence="1 2">
    <name type="scientific">Deferribacter desulfuricans (strain DSM 14783 / JCM 11476 / NBRC 101012 / SSM1)</name>
    <dbReference type="NCBI Taxonomy" id="639282"/>
    <lineage>
        <taxon>Bacteria</taxon>
        <taxon>Pseudomonadati</taxon>
        <taxon>Deferribacterota</taxon>
        <taxon>Deferribacteres</taxon>
        <taxon>Deferribacterales</taxon>
        <taxon>Deferribacteraceae</taxon>
        <taxon>Deferribacter</taxon>
    </lineage>
</organism>
<accession>D3PEZ0</accession>
<dbReference type="Pfam" id="PF10719">
    <property type="entry name" value="ComFB"/>
    <property type="match status" value="1"/>
</dbReference>
<dbReference type="AlphaFoldDB" id="D3PEZ0"/>
<geneLocation type="plasmid" evidence="1 2">
    <name>megaplasmid pDF308</name>
</geneLocation>